<keyword evidence="2" id="KW-0677">Repeat</keyword>
<feature type="domain" description="EF-hand" evidence="4">
    <location>
        <begin position="259"/>
        <end position="294"/>
    </location>
</feature>
<feature type="domain" description="EF-hand" evidence="4">
    <location>
        <begin position="312"/>
        <end position="332"/>
    </location>
</feature>
<dbReference type="SUPFAM" id="SSF47473">
    <property type="entry name" value="EF-hand"/>
    <property type="match status" value="1"/>
</dbReference>
<dbReference type="SMART" id="SM00054">
    <property type="entry name" value="EFh"/>
    <property type="match status" value="3"/>
</dbReference>
<proteinExistence type="predicted"/>
<name>A0A835VN86_CHLIN</name>
<dbReference type="PROSITE" id="PS00018">
    <property type="entry name" value="EF_HAND_1"/>
    <property type="match status" value="2"/>
</dbReference>
<evidence type="ECO:0000256" key="1">
    <source>
        <dbReference type="ARBA" id="ARBA00022723"/>
    </source>
</evidence>
<feature type="domain" description="EF-hand" evidence="4">
    <location>
        <begin position="35"/>
        <end position="70"/>
    </location>
</feature>
<dbReference type="GO" id="GO:0005509">
    <property type="term" value="F:calcium ion binding"/>
    <property type="evidence" value="ECO:0007669"/>
    <property type="project" value="InterPro"/>
</dbReference>
<protein>
    <recommendedName>
        <fullName evidence="4">EF-hand domain-containing protein</fullName>
    </recommendedName>
</protein>
<dbReference type="Pfam" id="PF13499">
    <property type="entry name" value="EF-hand_7"/>
    <property type="match status" value="2"/>
</dbReference>
<reference evidence="5" key="1">
    <citation type="journal article" date="2020" name="bioRxiv">
        <title>Comparative genomics of Chlamydomonas.</title>
        <authorList>
            <person name="Craig R.J."/>
            <person name="Hasan A.R."/>
            <person name="Ness R.W."/>
            <person name="Keightley P.D."/>
        </authorList>
    </citation>
    <scope>NUCLEOTIDE SEQUENCE</scope>
    <source>
        <strain evidence="5">SAG 7.73</strain>
    </source>
</reference>
<evidence type="ECO:0000259" key="4">
    <source>
        <dbReference type="PROSITE" id="PS50222"/>
    </source>
</evidence>
<dbReference type="CDD" id="cd00051">
    <property type="entry name" value="EFh"/>
    <property type="match status" value="1"/>
</dbReference>
<organism evidence="5 6">
    <name type="scientific">Chlamydomonas incerta</name>
    <dbReference type="NCBI Taxonomy" id="51695"/>
    <lineage>
        <taxon>Eukaryota</taxon>
        <taxon>Viridiplantae</taxon>
        <taxon>Chlorophyta</taxon>
        <taxon>core chlorophytes</taxon>
        <taxon>Chlorophyceae</taxon>
        <taxon>CS clade</taxon>
        <taxon>Chlamydomonadales</taxon>
        <taxon>Chlamydomonadaceae</taxon>
        <taxon>Chlamydomonas</taxon>
    </lineage>
</organism>
<evidence type="ECO:0000313" key="5">
    <source>
        <dbReference type="EMBL" id="KAG2423072.1"/>
    </source>
</evidence>
<accession>A0A835VN86</accession>
<dbReference type="PROSITE" id="PS50222">
    <property type="entry name" value="EF_HAND_2"/>
    <property type="match status" value="3"/>
</dbReference>
<gene>
    <name evidence="5" type="ORF">HXX76_015588</name>
</gene>
<dbReference type="PANTHER" id="PTHR10891">
    <property type="entry name" value="EF-HAND CALCIUM-BINDING DOMAIN CONTAINING PROTEIN"/>
    <property type="match status" value="1"/>
</dbReference>
<dbReference type="EMBL" id="JAEHOC010000087">
    <property type="protein sequence ID" value="KAG2423072.1"/>
    <property type="molecule type" value="Genomic_DNA"/>
</dbReference>
<dbReference type="Gene3D" id="1.10.238.10">
    <property type="entry name" value="EF-hand"/>
    <property type="match status" value="2"/>
</dbReference>
<dbReference type="OrthoDB" id="529822at2759"/>
<dbReference type="AlphaFoldDB" id="A0A835VN86"/>
<keyword evidence="6" id="KW-1185">Reference proteome</keyword>
<evidence type="ECO:0000256" key="2">
    <source>
        <dbReference type="ARBA" id="ARBA00022737"/>
    </source>
</evidence>
<dbReference type="InterPro" id="IPR002048">
    <property type="entry name" value="EF_hand_dom"/>
</dbReference>
<evidence type="ECO:0000256" key="3">
    <source>
        <dbReference type="ARBA" id="ARBA00022837"/>
    </source>
</evidence>
<dbReference type="InterPro" id="IPR039647">
    <property type="entry name" value="EF_hand_pair_protein_CML-like"/>
</dbReference>
<dbReference type="InterPro" id="IPR011992">
    <property type="entry name" value="EF-hand-dom_pair"/>
</dbReference>
<comment type="caution">
    <text evidence="5">The sequence shown here is derived from an EMBL/GenBank/DDBJ whole genome shotgun (WGS) entry which is preliminary data.</text>
</comment>
<keyword evidence="3" id="KW-0106">Calcium</keyword>
<dbReference type="Proteomes" id="UP000650467">
    <property type="component" value="Unassembled WGS sequence"/>
</dbReference>
<evidence type="ECO:0000313" key="6">
    <source>
        <dbReference type="Proteomes" id="UP000650467"/>
    </source>
</evidence>
<dbReference type="InterPro" id="IPR018247">
    <property type="entry name" value="EF_Hand_1_Ca_BS"/>
</dbReference>
<sequence length="332" mass="35709">MRLTEGGKERPEMAEDSIGAEMALCRLAETLVQPGNTAAAASAFQQYDTSGDGYLDVGELCKALRSLPGVQLSGHEVRLLLAYLFHYGDKDKDLRLSVAELQSSLAPFVPRPKEEELQRAVSAYNANHNLPALLRNIHKLQPALLPAACTQLSVAEAASPFQLESLGALVTAAAPGVAVPPIEVEQLRQLLVLDTGATAMLPSDLVTQIGLCADAYKRAAAISRMVSEAKSQNVPVQLDTDLGGAEIVLQRLSDILVEGQGQQISEAFKHFDKDGSGYLDGPEFCGALRQVQAMITVDEVRTMLAYIQTDADKDVNGRISLEEVQAILQPFQ</sequence>
<keyword evidence="1" id="KW-0479">Metal-binding</keyword>